<name>A0A9D1SZ82_9FIRM</name>
<feature type="compositionally biased region" description="Basic and acidic residues" evidence="2">
    <location>
        <begin position="828"/>
        <end position="840"/>
    </location>
</feature>
<dbReference type="Proteomes" id="UP000886861">
    <property type="component" value="Unassembled WGS sequence"/>
</dbReference>
<keyword evidence="3" id="KW-0812">Transmembrane</keyword>
<evidence type="ECO:0000256" key="1">
    <source>
        <dbReference type="SAM" id="Coils"/>
    </source>
</evidence>
<feature type="compositionally biased region" description="Basic and acidic residues" evidence="2">
    <location>
        <begin position="324"/>
        <end position="338"/>
    </location>
</feature>
<feature type="transmembrane region" description="Helical" evidence="3">
    <location>
        <begin position="133"/>
        <end position="151"/>
    </location>
</feature>
<sequence length="971" mass="112656">MSSLAEIVIDIRRFLIGLAGTITWDILFYLAIGFELLMIVFFIIKSSFSYEMRMERILYKLNSWLNTNQFIDQNNLIEFNSLMKKTPKLLRYHWHQYMLYREKDPSFYMSPYNCIEKPLKTSSFSSNIKNLSIINYCIAAVALVIGLAYISTSTFSAAEFAQVLIIPAIVFIVNAIFAMLLRARQDRNLSKFYLYFHYFGRKMDKAVTTMPDYVDFEVLFTKKEIKRGIPVLNEYLEKRARQEQEELEKARLNAVEHENFDFSKAGIDGSLVLERAMKETETYLNFRQRTLGDIQQLESEVDSLKRNYENTQKDYQRKLQASKENVDRLRKQQEESTNRIESNYIKKQQQDEVKKQEQLERDFDDSTVRFNNDIQSLQTEITTKRAELEEHRKIVEDAMNAEYETFSKKVYDQIDKSIEERVNNEKQAIIDMKDGIADELQQANFTIEAQKKEISDLRKALEKAGVPQGEFEYYNEALREEAKKIKSGKKNKKEEKVEEQAAQVQEAAEPQEEPQPEVQAEQPEVQKAQAQPQQTENQAEEPVYDEYGGYYDAEGYYRYRNGTYYDPQGNYHDEFGGYYDPQGNYFPPENAEQPAEAVQEPETPVEEVPVEQETVPVEEVQVQEPAEVQTEELKEESQERPAEKVQEEQKPEENTDDIDNFNFFAEPEEKVEELKAEEEKVEEPKAEEPKEAPKKRGRPRKVQTEEVQEPKQEKKRGRPKKVVEEKPVEQEAEPVKRGRGRPKKVQTEEPEEKKKVGRPKKTDTEENKVGRPSTTKAGASRKVGRPKKAVEEPTEEQTTAPKKRGRPRKTEETKTEEAKPAAKRGRPKKTEQEKPVEEKPATTAKRGRPKKETTAEAETKPKASRGRPKKQTSSTAQTQTAAKKRGRPRKTQDSLDEIKKLNEQILEENLKLQRQQAELNSALGITLSQLDIKRAEDANQNAETQPENVENKVENENQEPVTVDSNNNENN</sequence>
<dbReference type="AlphaFoldDB" id="A0A9D1SZ82"/>
<dbReference type="Pfam" id="PF02178">
    <property type="entry name" value="AT_hook"/>
    <property type="match status" value="8"/>
</dbReference>
<dbReference type="SMART" id="SM00384">
    <property type="entry name" value="AT_hook"/>
    <property type="match status" value="10"/>
</dbReference>
<evidence type="ECO:0000256" key="3">
    <source>
        <dbReference type="SAM" id="Phobius"/>
    </source>
</evidence>
<keyword evidence="3" id="KW-0472">Membrane</keyword>
<feature type="compositionally biased region" description="Basic and acidic residues" evidence="2">
    <location>
        <begin position="702"/>
        <end position="712"/>
    </location>
</feature>
<feature type="region of interest" description="Disordered" evidence="2">
    <location>
        <begin position="573"/>
        <end position="896"/>
    </location>
</feature>
<keyword evidence="3" id="KW-1133">Transmembrane helix</keyword>
<protein>
    <submittedName>
        <fullName evidence="4">Uncharacterized protein</fullName>
    </submittedName>
</protein>
<reference evidence="4" key="1">
    <citation type="submission" date="2020-10" db="EMBL/GenBank/DDBJ databases">
        <authorList>
            <person name="Gilroy R."/>
        </authorList>
    </citation>
    <scope>NUCLEOTIDE SEQUENCE</scope>
    <source>
        <strain evidence="4">CHK186-9395</strain>
    </source>
</reference>
<keyword evidence="1" id="KW-0175">Coiled coil</keyword>
<feature type="compositionally biased region" description="Basic and acidic residues" evidence="2">
    <location>
        <begin position="631"/>
        <end position="653"/>
    </location>
</feature>
<feature type="region of interest" description="Disordered" evidence="2">
    <location>
        <begin position="485"/>
        <end position="547"/>
    </location>
</feature>
<dbReference type="GO" id="GO:0003677">
    <property type="term" value="F:DNA binding"/>
    <property type="evidence" value="ECO:0007669"/>
    <property type="project" value="InterPro"/>
</dbReference>
<feature type="region of interest" description="Disordered" evidence="2">
    <location>
        <begin position="320"/>
        <end position="352"/>
    </location>
</feature>
<accession>A0A9D1SZ82</accession>
<feature type="compositionally biased region" description="Low complexity" evidence="2">
    <location>
        <begin position="611"/>
        <end position="628"/>
    </location>
</feature>
<dbReference type="EMBL" id="DVOJ01000010">
    <property type="protein sequence ID" value="HIV01481.1"/>
    <property type="molecule type" value="Genomic_DNA"/>
</dbReference>
<evidence type="ECO:0000313" key="5">
    <source>
        <dbReference type="Proteomes" id="UP000886861"/>
    </source>
</evidence>
<feature type="compositionally biased region" description="Basic and acidic residues" evidence="2">
    <location>
        <begin position="808"/>
        <end position="820"/>
    </location>
</feature>
<gene>
    <name evidence="4" type="ORF">IAA62_02890</name>
</gene>
<dbReference type="InterPro" id="IPR017956">
    <property type="entry name" value="AT_hook_DNA-bd_motif"/>
</dbReference>
<evidence type="ECO:0000313" key="4">
    <source>
        <dbReference type="EMBL" id="HIV01481.1"/>
    </source>
</evidence>
<feature type="compositionally biased region" description="Low complexity" evidence="2">
    <location>
        <begin position="516"/>
        <end position="537"/>
    </location>
</feature>
<organism evidence="4 5">
    <name type="scientific">Candidatus Caccopulliclostridium gallistercoris</name>
    <dbReference type="NCBI Taxonomy" id="2840719"/>
    <lineage>
        <taxon>Bacteria</taxon>
        <taxon>Bacillati</taxon>
        <taxon>Bacillota</taxon>
        <taxon>Clostridia</taxon>
        <taxon>Candidatus Caccopulliclostridium</taxon>
    </lineage>
</organism>
<feature type="compositionally biased region" description="Basic and acidic residues" evidence="2">
    <location>
        <begin position="672"/>
        <end position="694"/>
    </location>
</feature>
<comment type="caution">
    <text evidence="4">The sequence shown here is derived from an EMBL/GenBank/DDBJ whole genome shotgun (WGS) entry which is preliminary data.</text>
</comment>
<feature type="compositionally biased region" description="Basic and acidic residues" evidence="2">
    <location>
        <begin position="721"/>
        <end position="736"/>
    </location>
</feature>
<evidence type="ECO:0000256" key="2">
    <source>
        <dbReference type="SAM" id="MobiDB-lite"/>
    </source>
</evidence>
<proteinExistence type="predicted"/>
<reference evidence="4" key="2">
    <citation type="journal article" date="2021" name="PeerJ">
        <title>Extensive microbial diversity within the chicken gut microbiome revealed by metagenomics and culture.</title>
        <authorList>
            <person name="Gilroy R."/>
            <person name="Ravi A."/>
            <person name="Getino M."/>
            <person name="Pursley I."/>
            <person name="Horton D.L."/>
            <person name="Alikhan N.F."/>
            <person name="Baker D."/>
            <person name="Gharbi K."/>
            <person name="Hall N."/>
            <person name="Watson M."/>
            <person name="Adriaenssens E.M."/>
            <person name="Foster-Nyarko E."/>
            <person name="Jarju S."/>
            <person name="Secka A."/>
            <person name="Antonio M."/>
            <person name="Oren A."/>
            <person name="Chaudhuri R.R."/>
            <person name="La Ragione R."/>
            <person name="Hildebrand F."/>
            <person name="Pallen M.J."/>
        </authorList>
    </citation>
    <scope>NUCLEOTIDE SEQUENCE</scope>
    <source>
        <strain evidence="4">CHK186-9395</strain>
    </source>
</reference>
<feature type="region of interest" description="Disordered" evidence="2">
    <location>
        <begin position="936"/>
        <end position="971"/>
    </location>
</feature>
<feature type="compositionally biased region" description="Basic and acidic residues" evidence="2">
    <location>
        <begin position="745"/>
        <end position="769"/>
    </location>
</feature>
<feature type="compositionally biased region" description="Basic and acidic residues" evidence="2">
    <location>
        <begin position="850"/>
        <end position="861"/>
    </location>
</feature>
<feature type="transmembrane region" description="Helical" evidence="3">
    <location>
        <begin position="26"/>
        <end position="44"/>
    </location>
</feature>
<feature type="compositionally biased region" description="Low complexity" evidence="2">
    <location>
        <begin position="587"/>
        <end position="602"/>
    </location>
</feature>
<feature type="coiled-coil region" evidence="1">
    <location>
        <begin position="233"/>
        <end position="260"/>
    </location>
</feature>
<dbReference type="PRINTS" id="PR00929">
    <property type="entry name" value="ATHOOK"/>
</dbReference>
<feature type="compositionally biased region" description="Low complexity" evidence="2">
    <location>
        <begin position="871"/>
        <end position="881"/>
    </location>
</feature>
<feature type="transmembrane region" description="Helical" evidence="3">
    <location>
        <begin position="163"/>
        <end position="181"/>
    </location>
</feature>